<evidence type="ECO:0000256" key="2">
    <source>
        <dbReference type="ARBA" id="ARBA00022701"/>
    </source>
</evidence>
<dbReference type="GO" id="GO:0046872">
    <property type="term" value="F:metal ion binding"/>
    <property type="evidence" value="ECO:0007669"/>
    <property type="project" value="UniProtKB-KW"/>
</dbReference>
<dbReference type="Ensembl" id="ENSJJAT00000023561.1">
    <property type="protein sequence ID" value="ENSJJAP00000017044.1"/>
    <property type="gene ID" value="ENSJJAG00000018718.1"/>
</dbReference>
<sequence>MSTEPELIELRELAPAGHAGPGRARLERANAVRIAPGTARNPAQQVSGLGHRFQPAGPATHTWCDLCGDFIWGVVRKGLQCVPLSTDCKFTCHYRCRALVCLDCCGPRDLGWDPALERDTNVVSAGPEGETWVDYLCHLHKKPPTLHDARKNPGRSTAVRRRTSFYLPKDAIKHLHVLSRTRAREVIEALLRKFSVVDDPRKFALFERAERHGQVYFRKLLDDEQPLKLRLLAGPSEKALSFVLKENDSGEVNWDAFSMPELHNFLRILQREEEEHLRQILQKYSRCRQKIQEALHACPLG</sequence>
<dbReference type="SUPFAM" id="SSF57889">
    <property type="entry name" value="Cysteine-rich domain"/>
    <property type="match status" value="1"/>
</dbReference>
<dbReference type="SUPFAM" id="SSF54236">
    <property type="entry name" value="Ubiquitin-like"/>
    <property type="match status" value="1"/>
</dbReference>
<reference evidence="9" key="1">
    <citation type="submission" date="2025-08" db="UniProtKB">
        <authorList>
            <consortium name="Ensembl"/>
        </authorList>
    </citation>
    <scope>IDENTIFICATION</scope>
</reference>
<dbReference type="Pfam" id="PF16517">
    <property type="entry name" value="Nore1-SARAH"/>
    <property type="match status" value="1"/>
</dbReference>
<dbReference type="PROSITE" id="PS50951">
    <property type="entry name" value="SARAH"/>
    <property type="match status" value="1"/>
</dbReference>
<dbReference type="InterPro" id="IPR029071">
    <property type="entry name" value="Ubiquitin-like_domsf"/>
</dbReference>
<dbReference type="PROSITE" id="PS50081">
    <property type="entry name" value="ZF_DAG_PE_2"/>
    <property type="match status" value="1"/>
</dbReference>
<name>A0A8C5L2M3_JACJA</name>
<evidence type="ECO:0000256" key="3">
    <source>
        <dbReference type="ARBA" id="ARBA00022723"/>
    </source>
</evidence>
<evidence type="ECO:0000256" key="1">
    <source>
        <dbReference type="ARBA" id="ARBA00004245"/>
    </source>
</evidence>
<dbReference type="GO" id="GO:0005634">
    <property type="term" value="C:nucleus"/>
    <property type="evidence" value="ECO:0007669"/>
    <property type="project" value="TreeGrafter"/>
</dbReference>
<evidence type="ECO:0000313" key="9">
    <source>
        <dbReference type="Ensembl" id="ENSJJAP00000017044.1"/>
    </source>
</evidence>
<comment type="subcellular location">
    <subcellularLocation>
        <location evidence="1">Cytoplasm</location>
        <location evidence="1">Cytoskeleton</location>
    </subcellularLocation>
</comment>
<accession>A0A8C5L2M3</accession>
<keyword evidence="2" id="KW-0493">Microtubule</keyword>
<feature type="domain" description="Ras-associating" evidence="7">
    <location>
        <begin position="155"/>
        <end position="249"/>
    </location>
</feature>
<dbReference type="Gene3D" id="3.30.60.20">
    <property type="match status" value="1"/>
</dbReference>
<keyword evidence="5" id="KW-0206">Cytoskeleton</keyword>
<evidence type="ECO:0000313" key="10">
    <source>
        <dbReference type="Proteomes" id="UP000694385"/>
    </source>
</evidence>
<dbReference type="CDD" id="cd21890">
    <property type="entry name" value="SARAH_RASSF1"/>
    <property type="match status" value="1"/>
</dbReference>
<evidence type="ECO:0000256" key="4">
    <source>
        <dbReference type="ARBA" id="ARBA00022833"/>
    </source>
</evidence>
<keyword evidence="10" id="KW-1185">Reference proteome</keyword>
<dbReference type="InterPro" id="IPR011524">
    <property type="entry name" value="SARAH_dom"/>
</dbReference>
<dbReference type="PANTHER" id="PTHR22738:SF12">
    <property type="entry name" value="RAS ASSOCIATION DOMAIN-CONTAINING PROTEIN 1"/>
    <property type="match status" value="1"/>
</dbReference>
<dbReference type="CDD" id="cd20885">
    <property type="entry name" value="C1_RASSF1"/>
    <property type="match status" value="1"/>
</dbReference>
<dbReference type="InterPro" id="IPR000159">
    <property type="entry name" value="RA_dom"/>
</dbReference>
<dbReference type="AlphaFoldDB" id="A0A8C5L2M3"/>
<evidence type="ECO:0000256" key="5">
    <source>
        <dbReference type="ARBA" id="ARBA00023212"/>
    </source>
</evidence>
<proteinExistence type="predicted"/>
<reference evidence="9" key="2">
    <citation type="submission" date="2025-09" db="UniProtKB">
        <authorList>
            <consortium name="Ensembl"/>
        </authorList>
    </citation>
    <scope>IDENTIFICATION</scope>
</reference>
<dbReference type="SMART" id="SM00314">
    <property type="entry name" value="RA"/>
    <property type="match status" value="1"/>
</dbReference>
<evidence type="ECO:0000259" key="7">
    <source>
        <dbReference type="PROSITE" id="PS50200"/>
    </source>
</evidence>
<keyword evidence="5" id="KW-0963">Cytoplasm</keyword>
<evidence type="ECO:0000259" key="8">
    <source>
        <dbReference type="PROSITE" id="PS50951"/>
    </source>
</evidence>
<dbReference type="SMART" id="SM00109">
    <property type="entry name" value="C1"/>
    <property type="match status" value="1"/>
</dbReference>
<dbReference type="InterPro" id="IPR046349">
    <property type="entry name" value="C1-like_sf"/>
</dbReference>
<dbReference type="Pfam" id="PF00788">
    <property type="entry name" value="RA"/>
    <property type="match status" value="1"/>
</dbReference>
<dbReference type="Pfam" id="PF00130">
    <property type="entry name" value="C1_1"/>
    <property type="match status" value="1"/>
</dbReference>
<organism evidence="9 10">
    <name type="scientific">Jaculus jaculus</name>
    <name type="common">Lesser Egyptian jerboa</name>
    <dbReference type="NCBI Taxonomy" id="51337"/>
    <lineage>
        <taxon>Eukaryota</taxon>
        <taxon>Metazoa</taxon>
        <taxon>Chordata</taxon>
        <taxon>Craniata</taxon>
        <taxon>Vertebrata</taxon>
        <taxon>Euteleostomi</taxon>
        <taxon>Mammalia</taxon>
        <taxon>Eutheria</taxon>
        <taxon>Euarchontoglires</taxon>
        <taxon>Glires</taxon>
        <taxon>Rodentia</taxon>
        <taxon>Myomorpha</taxon>
        <taxon>Dipodoidea</taxon>
        <taxon>Dipodidae</taxon>
        <taxon>Dipodinae</taxon>
        <taxon>Jaculus</taxon>
    </lineage>
</organism>
<dbReference type="InterPro" id="IPR002219">
    <property type="entry name" value="PKC_DAG/PE"/>
</dbReference>
<feature type="domain" description="Phorbol-ester/DAG-type" evidence="6">
    <location>
        <begin position="50"/>
        <end position="104"/>
    </location>
</feature>
<protein>
    <submittedName>
        <fullName evidence="9">Ras association (RalGDS/AF-6) domain family member 1</fullName>
    </submittedName>
</protein>
<dbReference type="Proteomes" id="UP000694385">
    <property type="component" value="Unassembled WGS sequence"/>
</dbReference>
<keyword evidence="3" id="KW-0479">Metal-binding</keyword>
<keyword evidence="4" id="KW-0862">Zinc</keyword>
<dbReference type="FunFam" id="1.20.5.110:FF:000027">
    <property type="entry name" value="ras association domain-containing protein 1 isoform X1"/>
    <property type="match status" value="1"/>
</dbReference>
<dbReference type="Gene3D" id="3.10.20.90">
    <property type="entry name" value="Phosphatidylinositol 3-kinase Catalytic Subunit, Chain A, domain 1"/>
    <property type="match status" value="1"/>
</dbReference>
<dbReference type="PANTHER" id="PTHR22738">
    <property type="entry name" value="RASSF"/>
    <property type="match status" value="1"/>
</dbReference>
<dbReference type="GeneTree" id="ENSGT00940000155664"/>
<evidence type="ECO:0000259" key="6">
    <source>
        <dbReference type="PROSITE" id="PS50081"/>
    </source>
</evidence>
<dbReference type="GO" id="GO:0007265">
    <property type="term" value="P:Ras protein signal transduction"/>
    <property type="evidence" value="ECO:0007669"/>
    <property type="project" value="TreeGrafter"/>
</dbReference>
<dbReference type="PROSITE" id="PS50200">
    <property type="entry name" value="RA"/>
    <property type="match status" value="1"/>
</dbReference>
<gene>
    <name evidence="9" type="primary">Rassf1</name>
</gene>
<dbReference type="InterPro" id="IPR033614">
    <property type="entry name" value="RASSF1-6"/>
</dbReference>
<dbReference type="Gene3D" id="1.20.5.110">
    <property type="match status" value="1"/>
</dbReference>
<dbReference type="GO" id="GO:0005874">
    <property type="term" value="C:microtubule"/>
    <property type="evidence" value="ECO:0007669"/>
    <property type="project" value="UniProtKB-KW"/>
</dbReference>
<feature type="domain" description="SARAH" evidence="8">
    <location>
        <begin position="251"/>
        <end position="298"/>
    </location>
</feature>